<gene>
    <name evidence="8" type="ORF">GCM10011379_37720</name>
</gene>
<dbReference type="Pfam" id="PF18911">
    <property type="entry name" value="PKD_4"/>
    <property type="match status" value="5"/>
</dbReference>
<dbReference type="GO" id="GO:0005261">
    <property type="term" value="F:monoatomic cation channel activity"/>
    <property type="evidence" value="ECO:0007669"/>
    <property type="project" value="TreeGrafter"/>
</dbReference>
<evidence type="ECO:0000256" key="6">
    <source>
        <dbReference type="SAM" id="SignalP"/>
    </source>
</evidence>
<comment type="subcellular location">
    <subcellularLocation>
        <location evidence="1">Membrane</location>
        <topology evidence="1">Multi-pass membrane protein</topology>
    </subcellularLocation>
</comment>
<reference evidence="8" key="1">
    <citation type="journal article" date="2014" name="Int. J. Syst. Evol. Microbiol.">
        <title>Complete genome sequence of Corynebacterium casei LMG S-19264T (=DSM 44701T), isolated from a smear-ripened cheese.</title>
        <authorList>
            <consortium name="US DOE Joint Genome Institute (JGI-PGF)"/>
            <person name="Walter F."/>
            <person name="Albersmeier A."/>
            <person name="Kalinowski J."/>
            <person name="Ruckert C."/>
        </authorList>
    </citation>
    <scope>NUCLEOTIDE SEQUENCE</scope>
    <source>
        <strain evidence="8">CGMCC 1.15290</strain>
    </source>
</reference>
<keyword evidence="6" id="KW-0732">Signal</keyword>
<evidence type="ECO:0000313" key="9">
    <source>
        <dbReference type="Proteomes" id="UP000627292"/>
    </source>
</evidence>
<dbReference type="SUPFAM" id="SSF49299">
    <property type="entry name" value="PKD domain"/>
    <property type="match status" value="6"/>
</dbReference>
<feature type="domain" description="PKD" evidence="7">
    <location>
        <begin position="707"/>
        <end position="774"/>
    </location>
</feature>
<dbReference type="CDD" id="cd00146">
    <property type="entry name" value="PKD"/>
    <property type="match status" value="4"/>
</dbReference>
<evidence type="ECO:0000259" key="7">
    <source>
        <dbReference type="PROSITE" id="PS50093"/>
    </source>
</evidence>
<dbReference type="NCBIfam" id="TIGR04131">
    <property type="entry name" value="Bac_Flav_CTERM"/>
    <property type="match status" value="1"/>
</dbReference>
<dbReference type="EMBL" id="BMIB01000004">
    <property type="protein sequence ID" value="GGH74789.1"/>
    <property type="molecule type" value="Genomic_DNA"/>
</dbReference>
<keyword evidence="4" id="KW-1133">Transmembrane helix</keyword>
<dbReference type="Pfam" id="PF13585">
    <property type="entry name" value="CHU_C"/>
    <property type="match status" value="1"/>
</dbReference>
<feature type="signal peptide" evidence="6">
    <location>
        <begin position="1"/>
        <end position="22"/>
    </location>
</feature>
<evidence type="ECO:0000256" key="3">
    <source>
        <dbReference type="ARBA" id="ARBA00022737"/>
    </source>
</evidence>
<dbReference type="InterPro" id="IPR013783">
    <property type="entry name" value="Ig-like_fold"/>
</dbReference>
<dbReference type="PROSITE" id="PS50093">
    <property type="entry name" value="PKD"/>
    <property type="match status" value="5"/>
</dbReference>
<feature type="chain" id="PRO_5037664548" description="PKD domain-containing protein" evidence="6">
    <location>
        <begin position="23"/>
        <end position="1392"/>
    </location>
</feature>
<comment type="caution">
    <text evidence="8">The sequence shown here is derived from an EMBL/GenBank/DDBJ whole genome shotgun (WGS) entry which is preliminary data.</text>
</comment>
<reference evidence="8" key="2">
    <citation type="submission" date="2020-09" db="EMBL/GenBank/DDBJ databases">
        <authorList>
            <person name="Sun Q."/>
            <person name="Zhou Y."/>
        </authorList>
    </citation>
    <scope>NUCLEOTIDE SEQUENCE</scope>
    <source>
        <strain evidence="8">CGMCC 1.15290</strain>
    </source>
</reference>
<dbReference type="Gene3D" id="2.60.40.10">
    <property type="entry name" value="Immunoglobulins"/>
    <property type="match status" value="6"/>
</dbReference>
<dbReference type="PANTHER" id="PTHR46730">
    <property type="entry name" value="POLYCYSTIN-1"/>
    <property type="match status" value="1"/>
</dbReference>
<evidence type="ECO:0000256" key="2">
    <source>
        <dbReference type="ARBA" id="ARBA00022692"/>
    </source>
</evidence>
<dbReference type="RefSeq" id="WP_188955231.1">
    <property type="nucleotide sequence ID" value="NZ_BMIB01000004.1"/>
</dbReference>
<feature type="domain" description="PKD" evidence="7">
    <location>
        <begin position="812"/>
        <end position="889"/>
    </location>
</feature>
<evidence type="ECO:0000256" key="1">
    <source>
        <dbReference type="ARBA" id="ARBA00004141"/>
    </source>
</evidence>
<name>A0A917MXD0_9BACT</name>
<evidence type="ECO:0000256" key="5">
    <source>
        <dbReference type="ARBA" id="ARBA00023136"/>
    </source>
</evidence>
<dbReference type="InterPro" id="IPR035986">
    <property type="entry name" value="PKD_dom_sf"/>
</dbReference>
<feature type="domain" description="PKD" evidence="7">
    <location>
        <begin position="994"/>
        <end position="1039"/>
    </location>
</feature>
<dbReference type="SMART" id="SM00089">
    <property type="entry name" value="PKD"/>
    <property type="match status" value="5"/>
</dbReference>
<proteinExistence type="predicted"/>
<keyword evidence="5" id="KW-0472">Membrane</keyword>
<organism evidence="8 9">
    <name type="scientific">Filimonas zeae</name>
    <dbReference type="NCBI Taxonomy" id="1737353"/>
    <lineage>
        <taxon>Bacteria</taxon>
        <taxon>Pseudomonadati</taxon>
        <taxon>Bacteroidota</taxon>
        <taxon>Chitinophagia</taxon>
        <taxon>Chitinophagales</taxon>
        <taxon>Chitinophagaceae</taxon>
        <taxon>Filimonas</taxon>
    </lineage>
</organism>
<dbReference type="GO" id="GO:0006816">
    <property type="term" value="P:calcium ion transport"/>
    <property type="evidence" value="ECO:0007669"/>
    <property type="project" value="TreeGrafter"/>
</dbReference>
<protein>
    <recommendedName>
        <fullName evidence="7">PKD domain-containing protein</fullName>
    </recommendedName>
</protein>
<dbReference type="Proteomes" id="UP000627292">
    <property type="component" value="Unassembled WGS sequence"/>
</dbReference>
<sequence>MKSIVYIVSLISAISVCIPLSAQEPTNMGTDFWVGYGHHSDFETPPPPVDPAAKNEDNLVLYFSAEGQAADVTVTINKLGWTRTYHVEANTVKVSDPMPNGRDASMLDCRLWRDAGLGGSEGLFPKHGIHIHSTAPIVAYAHIIAPGSSGAAMLMPVDTWGYSYMSLNSNQMSGRPLNYSWAYVIASHDNTRVEIIPTVPTHGGMEAGKPFYITLNEGEIYQVLAKKIGLPANDRAEMSGSRFKSVDNGSGQCYPIAVFSGSSATTGNMTCGNGFLEADMQQVFPTHAWGKRYLTAPTSREDNPTVMAANSYKVLVGDPATQVKVNGNVLTGMKTNFYYFESKLPALIEADKPIMVAQFLPGGSGTSSCNGSNPNSDPDMIYLSPVDQGINRIGFYRNNQAKILTHYLTLLVPNKGTGLSSLRIDGKPLAGLSATELYTYVHPRMADYTVVVRRWSGFFPPPADPPGQCLVYSDSAFTAVTYGLGNAESYAYNAGTHIYNLDARSSIRNTLSASTQPNAFTCVNAPVSIFALVAYKPTKIIWKTSALAAALSPAADVTDNAPVPDGTVEINGGVYYKYSLPGTYRFSAADTFYLPVVLESPEVEKCDHSEELKLRIIVKAQPQADYSFTRSSDCALDTVYFTGTDKSIDGYTLQAWNWNFPDSKTATGKEVKQVLAAGAEQAVALSAVTVEGCVADTIKKIVVYAPPKADFTASPAAICEKGTYTYTGTATYEGTGGLQWIWVTGNGNTQTTTVNTTKPETYTKGGEYKVKLVVKRGALCASDTIIKTIVVYGAPAIDIVYPEGCLPKDGRVVFTNNSTASNGQTITAHAWDFGDADATLPDNPNTATVASPSHIYKKYDKYTIRYQATSSNGCTADTVIKAEFNLAPLFSYNSLDAVCANAAAVTIAKATVTNGVAGTGIYKGPGASTDGMFTPSVAGAGIHTLWYVFNAKSGCIDSVKQTIEVYPTPQAAFTFNNNACVGDATTFTSGATITGTDAITKWSWSFGDATKAEKTTAAAFGHTYAAYGNYTASLTATSSHNCVSQPATQQVVIQPLPVAGFLTPDTICMPGGAAVFTNKSTIPSNGTLSYRWDFGDETGTSTAVNPSHVYAAAGSYNVQLTAASDYGCRNAVSQTANRFSGRPVAAFTVAPAEICQGGNVTFTDASTASGSTVAAWSWNLGNGSTSVAKAPTATYTTAGKATATLVVKNAQGCISYPATGTVTVHQQPVIDAGVSFMVKDGDQVQFTASANSGNYQFQWLPVTGLSNATVLQPLLKVKEDMLYTLTATGEFGCTASDTMSVKLLRDIVPPNAFTPNGDGIHDVWEIPYLNAYTGAVVTVYNRYGQNVYRSTGYSKPWDGKMNGKDVPSGTYYYVINLGAGIGTLTGPVTIIR</sequence>
<dbReference type="InterPro" id="IPR026341">
    <property type="entry name" value="T9SS_type_B"/>
</dbReference>
<keyword evidence="2" id="KW-0812">Transmembrane</keyword>
<evidence type="ECO:0000313" key="8">
    <source>
        <dbReference type="EMBL" id="GGH74789.1"/>
    </source>
</evidence>
<keyword evidence="9" id="KW-1185">Reference proteome</keyword>
<dbReference type="InterPro" id="IPR035234">
    <property type="entry name" value="IgGFc-bd_N"/>
</dbReference>
<feature type="domain" description="PKD" evidence="7">
    <location>
        <begin position="1143"/>
        <end position="1224"/>
    </location>
</feature>
<dbReference type="GO" id="GO:0005886">
    <property type="term" value="C:plasma membrane"/>
    <property type="evidence" value="ECO:0007669"/>
    <property type="project" value="TreeGrafter"/>
</dbReference>
<feature type="domain" description="PKD" evidence="7">
    <location>
        <begin position="1084"/>
        <end position="1127"/>
    </location>
</feature>
<dbReference type="InterPro" id="IPR000601">
    <property type="entry name" value="PKD_dom"/>
</dbReference>
<dbReference type="InterPro" id="IPR022409">
    <property type="entry name" value="PKD/Chitinase_dom"/>
</dbReference>
<dbReference type="PANTHER" id="PTHR46730:SF4">
    <property type="entry name" value="POLYCYSTIC KIDNEY DISEASE PROTEIN 1-LIKE 1"/>
    <property type="match status" value="1"/>
</dbReference>
<dbReference type="Pfam" id="PF17517">
    <property type="entry name" value="IgGFc_binding"/>
    <property type="match status" value="1"/>
</dbReference>
<accession>A0A917MXD0</accession>
<keyword evidence="3" id="KW-0677">Repeat</keyword>
<evidence type="ECO:0000256" key="4">
    <source>
        <dbReference type="ARBA" id="ARBA00022989"/>
    </source>
</evidence>